<feature type="transmembrane region" description="Helical" evidence="5">
    <location>
        <begin position="65"/>
        <end position="84"/>
    </location>
</feature>
<protein>
    <recommendedName>
        <fullName evidence="6">O-antigen ligase-related domain-containing protein</fullName>
    </recommendedName>
</protein>
<comment type="subcellular location">
    <subcellularLocation>
        <location evidence="1">Membrane</location>
        <topology evidence="1">Multi-pass membrane protein</topology>
    </subcellularLocation>
</comment>
<dbReference type="GO" id="GO:0016020">
    <property type="term" value="C:membrane"/>
    <property type="evidence" value="ECO:0007669"/>
    <property type="project" value="UniProtKB-SubCell"/>
</dbReference>
<evidence type="ECO:0000313" key="7">
    <source>
        <dbReference type="EMBL" id="QMW78056.1"/>
    </source>
</evidence>
<feature type="domain" description="O-antigen ligase-related" evidence="6">
    <location>
        <begin position="186"/>
        <end position="331"/>
    </location>
</feature>
<feature type="transmembrane region" description="Helical" evidence="5">
    <location>
        <begin position="286"/>
        <end position="303"/>
    </location>
</feature>
<dbReference type="PANTHER" id="PTHR37422:SF13">
    <property type="entry name" value="LIPOPOLYSACCHARIDE BIOSYNTHESIS PROTEIN PA4999-RELATED"/>
    <property type="match status" value="1"/>
</dbReference>
<feature type="transmembrane region" description="Helical" evidence="5">
    <location>
        <begin position="350"/>
        <end position="372"/>
    </location>
</feature>
<dbReference type="Proteomes" id="UP000515789">
    <property type="component" value="Chromosome"/>
</dbReference>
<evidence type="ECO:0000256" key="3">
    <source>
        <dbReference type="ARBA" id="ARBA00022989"/>
    </source>
</evidence>
<keyword evidence="4 5" id="KW-0472">Membrane</keyword>
<dbReference type="AlphaFoldDB" id="A0A7G5MTW3"/>
<organism evidence="7 8">
    <name type="scientific">Blautia producta</name>
    <dbReference type="NCBI Taxonomy" id="33035"/>
    <lineage>
        <taxon>Bacteria</taxon>
        <taxon>Bacillati</taxon>
        <taxon>Bacillota</taxon>
        <taxon>Clostridia</taxon>
        <taxon>Lachnospirales</taxon>
        <taxon>Lachnospiraceae</taxon>
        <taxon>Blautia</taxon>
    </lineage>
</organism>
<keyword evidence="3 5" id="KW-1133">Transmembrane helix</keyword>
<dbReference type="RefSeq" id="WP_018597498.1">
    <property type="nucleotide sequence ID" value="NZ_CABLBP010000006.1"/>
</dbReference>
<feature type="transmembrane region" description="Helical" evidence="5">
    <location>
        <begin position="150"/>
        <end position="173"/>
    </location>
</feature>
<keyword evidence="2 5" id="KW-0812">Transmembrane</keyword>
<evidence type="ECO:0000256" key="5">
    <source>
        <dbReference type="SAM" id="Phobius"/>
    </source>
</evidence>
<evidence type="ECO:0000256" key="2">
    <source>
        <dbReference type="ARBA" id="ARBA00022692"/>
    </source>
</evidence>
<name>A0A7G5MTW3_9FIRM</name>
<dbReference type="Pfam" id="PF04932">
    <property type="entry name" value="Wzy_C"/>
    <property type="match status" value="1"/>
</dbReference>
<reference evidence="7 8" key="1">
    <citation type="submission" date="2019-04" db="EMBL/GenBank/DDBJ databases">
        <authorList>
            <person name="Schori C."/>
            <person name="Ahrens C."/>
        </authorList>
    </citation>
    <scope>NUCLEOTIDE SEQUENCE [LARGE SCALE GENOMIC DNA]</scope>
    <source>
        <strain evidence="7 8">DSM 2950</strain>
    </source>
</reference>
<evidence type="ECO:0000259" key="6">
    <source>
        <dbReference type="Pfam" id="PF04932"/>
    </source>
</evidence>
<dbReference type="PANTHER" id="PTHR37422">
    <property type="entry name" value="TEICHURONIC ACID BIOSYNTHESIS PROTEIN TUAE"/>
    <property type="match status" value="1"/>
</dbReference>
<feature type="transmembrane region" description="Helical" evidence="5">
    <location>
        <begin position="224"/>
        <end position="244"/>
    </location>
</feature>
<dbReference type="InterPro" id="IPR007016">
    <property type="entry name" value="O-antigen_ligase-rel_domated"/>
</dbReference>
<feature type="transmembrane region" description="Helical" evidence="5">
    <location>
        <begin position="185"/>
        <end position="212"/>
    </location>
</feature>
<evidence type="ECO:0000313" key="8">
    <source>
        <dbReference type="Proteomes" id="UP000515789"/>
    </source>
</evidence>
<gene>
    <name evidence="7" type="ORF">E5259_10880</name>
</gene>
<proteinExistence type="predicted"/>
<evidence type="ECO:0000256" key="1">
    <source>
        <dbReference type="ARBA" id="ARBA00004141"/>
    </source>
</evidence>
<evidence type="ECO:0000256" key="4">
    <source>
        <dbReference type="ARBA" id="ARBA00023136"/>
    </source>
</evidence>
<feature type="transmembrane region" description="Helical" evidence="5">
    <location>
        <begin position="35"/>
        <end position="53"/>
    </location>
</feature>
<dbReference type="EMBL" id="CP039126">
    <property type="protein sequence ID" value="QMW78056.1"/>
    <property type="molecule type" value="Genomic_DNA"/>
</dbReference>
<feature type="transmembrane region" description="Helical" evidence="5">
    <location>
        <begin position="119"/>
        <end position="138"/>
    </location>
</feature>
<feature type="transmembrane region" description="Helical" evidence="5">
    <location>
        <begin position="90"/>
        <end position="107"/>
    </location>
</feature>
<dbReference type="InterPro" id="IPR051533">
    <property type="entry name" value="WaaL-like"/>
</dbReference>
<sequence>MRTYSDRGKVKIKDLIWYIIVTFPLTSILKVYVGPLNLILTILLFALFFYNYYRTEMFKGEVLLCFYAVLGVGMNVVINSFHFYSTNMVFYFPFLILYFMFFLKYQSDSIDFFRNHKQYVDFIIALWTMTILVSLPLSSSYVYEGETRGFVSFAGTTFLLCPIAIFAFALMAVQYNLWHKKRYVIAMFVPSLCIMLGTTRTYLGVLACAWMLFLYTQIKNKKMYFAVVAIAGAVLLGVILLSPIKQKFIAASSRTEIGINPLAAFTSGRSTFWTYDILTMIKNNPIRILFGNGVNYLFKINYAHFGNPLWAHNDFIQIFSDYGVLGLLVYLGMFKMLFKKTFREIKISKMAAMMLIAIWAFNAFFNMFYTYFCATLSYPFYCMIIKIDAIKRGGGVTLCRWIRKIIRNLLHRLTCAIHIQLGNYKIIAECEAAA</sequence>
<accession>A0A7G5MTW3</accession>
<feature type="transmembrane region" description="Helical" evidence="5">
    <location>
        <begin position="315"/>
        <end position="338"/>
    </location>
</feature>